<dbReference type="GO" id="GO:0003987">
    <property type="term" value="F:acetate-CoA ligase activity"/>
    <property type="evidence" value="ECO:0007669"/>
    <property type="project" value="TreeGrafter"/>
</dbReference>
<dbReference type="Pfam" id="PF16177">
    <property type="entry name" value="ACAS_N"/>
    <property type="match status" value="1"/>
</dbReference>
<dbReference type="Proteomes" id="UP000315289">
    <property type="component" value="Unassembled WGS sequence"/>
</dbReference>
<feature type="domain" description="Acetyl-coenzyme A synthetase N-terminal" evidence="3">
    <location>
        <begin position="11"/>
        <end position="65"/>
    </location>
</feature>
<protein>
    <submittedName>
        <fullName evidence="4">Acetyl-CoA synthetase (AMP-forming)</fullName>
    </submittedName>
</protein>
<dbReference type="EMBL" id="VOAH01000003">
    <property type="protein sequence ID" value="TVP41525.1"/>
    <property type="molecule type" value="Genomic_DNA"/>
</dbReference>
<evidence type="ECO:0000259" key="3">
    <source>
        <dbReference type="Pfam" id="PF16177"/>
    </source>
</evidence>
<dbReference type="InterPro" id="IPR032387">
    <property type="entry name" value="ACAS_N"/>
</dbReference>
<organism evidence="4 5">
    <name type="scientific">Candidatus Nitrosocosmicus arcticus</name>
    <dbReference type="NCBI Taxonomy" id="2035267"/>
    <lineage>
        <taxon>Archaea</taxon>
        <taxon>Nitrososphaerota</taxon>
        <taxon>Nitrososphaeria</taxon>
        <taxon>Nitrososphaerales</taxon>
        <taxon>Nitrososphaeraceae</taxon>
        <taxon>Candidatus Nitrosocosmicus</taxon>
    </lineage>
</organism>
<dbReference type="Pfam" id="PF00501">
    <property type="entry name" value="AMP-binding"/>
    <property type="match status" value="1"/>
</dbReference>
<dbReference type="OrthoDB" id="371752at2157"/>
<name>A0A557SY41_9ARCH</name>
<comment type="similarity">
    <text evidence="1">Belongs to the ATP-dependent AMP-binding enzyme family.</text>
</comment>
<dbReference type="InterPro" id="IPR000873">
    <property type="entry name" value="AMP-dep_synth/lig_dom"/>
</dbReference>
<accession>A0A557SY41</accession>
<evidence type="ECO:0000259" key="2">
    <source>
        <dbReference type="Pfam" id="PF00501"/>
    </source>
</evidence>
<dbReference type="PANTHER" id="PTHR24095:SF14">
    <property type="entry name" value="ACETYL-COENZYME A SYNTHETASE 1"/>
    <property type="match status" value="1"/>
</dbReference>
<reference evidence="4 5" key="1">
    <citation type="journal article" date="2019" name="Front. Microbiol.">
        <title>Ammonia Oxidation by the Arctic Terrestrial Thaumarchaeote Candidatus Nitrosocosmicus arcticus Is Stimulated by Increasing Temperatures.</title>
        <authorList>
            <person name="Alves R.J.E."/>
            <person name="Kerou M."/>
            <person name="Zappe A."/>
            <person name="Bittner R."/>
            <person name="Abby S.S."/>
            <person name="Schmidt H.A."/>
            <person name="Pfeifer K."/>
            <person name="Schleper C."/>
        </authorList>
    </citation>
    <scope>NUCLEOTIDE SEQUENCE [LARGE SCALE GENOMIC DNA]</scope>
    <source>
        <strain evidence="4 5">Kfb</strain>
    </source>
</reference>
<dbReference type="PANTHER" id="PTHR24095">
    <property type="entry name" value="ACETYL-COENZYME A SYNTHETASE"/>
    <property type="match status" value="1"/>
</dbReference>
<evidence type="ECO:0000313" key="5">
    <source>
        <dbReference type="Proteomes" id="UP000315289"/>
    </source>
</evidence>
<keyword evidence="5" id="KW-1185">Reference proteome</keyword>
<dbReference type="InterPro" id="IPR042099">
    <property type="entry name" value="ANL_N_sf"/>
</dbReference>
<dbReference type="SUPFAM" id="SSF56801">
    <property type="entry name" value="Acetyl-CoA synthetase-like"/>
    <property type="match status" value="1"/>
</dbReference>
<evidence type="ECO:0000256" key="1">
    <source>
        <dbReference type="ARBA" id="ARBA00006432"/>
    </source>
</evidence>
<dbReference type="AlphaFoldDB" id="A0A557SY41"/>
<comment type="caution">
    <text evidence="4">The sequence shown here is derived from an EMBL/GenBank/DDBJ whole genome shotgun (WGS) entry which is preliminary data.</text>
</comment>
<evidence type="ECO:0000313" key="4">
    <source>
        <dbReference type="EMBL" id="TVP41525.1"/>
    </source>
</evidence>
<dbReference type="RefSeq" id="WP_144729015.1">
    <property type="nucleotide sequence ID" value="NZ_ML675579.1"/>
</dbReference>
<proteinExistence type="inferred from homology"/>
<gene>
    <name evidence="4" type="primary">acsA1</name>
    <name evidence="4" type="ORF">NARC_30240</name>
</gene>
<dbReference type="GO" id="GO:0006085">
    <property type="term" value="P:acetyl-CoA biosynthetic process"/>
    <property type="evidence" value="ECO:0007669"/>
    <property type="project" value="TreeGrafter"/>
</dbReference>
<sequence>MEKNNIDTLEDLLMKSIENVEWYWKVVNEDLGIKWREPFNKVVDLQKGLPWCEWFVGGKCNIIDNVIQSNLDKHPNKTAFIFVNRDGIKKNLNFKELELKVNVFASALRDIGVKKGDVVGIYLPMRMESFVAIYAISKLGAVHVPIFSGFGKTALEQRLVDSNSSYLITSDFFQRRGRVINLRTHWEDVLSNTFVKKIIVEETGSTISDNPPNDSVFSFKRIYNEAFNKYDSNRKFKAELMDSGDPLFILYPSGTTGKPKGTIQTHGGFSIFSAHQSSYLIDLKSTDTIFWYADIGWITGQTWIVYGSPIVGSTAVIFEDTLDFPYVDYWAKQVDDLHVTIFGAAPTAIRQFMRNNLDFSKFHFSSLRLLVSTGERLNKEAWDWYFSKVRNNRCPVINLSGGTEIGGAILSMLPFLDNIPTSVGVPVPGLDVDILNDKGKSVDDGYLVIRNPWPGMTKGLLNDEERYLHTYWSKFPNIWSHGDKVRTDSQNMWHIW</sequence>
<feature type="domain" description="AMP-dependent synthetase/ligase" evidence="2">
    <location>
        <begin position="69"/>
        <end position="459"/>
    </location>
</feature>
<dbReference type="Gene3D" id="3.40.50.12780">
    <property type="entry name" value="N-terminal domain of ligase-like"/>
    <property type="match status" value="1"/>
</dbReference>